<dbReference type="InterPro" id="IPR030456">
    <property type="entry name" value="TF_fork_head_CS_2"/>
</dbReference>
<dbReference type="InterPro" id="IPR001766">
    <property type="entry name" value="Fork_head_dom"/>
</dbReference>
<evidence type="ECO:0000313" key="7">
    <source>
        <dbReference type="Proteomes" id="UP000735302"/>
    </source>
</evidence>
<dbReference type="GO" id="GO:0000978">
    <property type="term" value="F:RNA polymerase II cis-regulatory region sequence-specific DNA binding"/>
    <property type="evidence" value="ECO:0007669"/>
    <property type="project" value="TreeGrafter"/>
</dbReference>
<evidence type="ECO:0000256" key="4">
    <source>
        <dbReference type="SAM" id="MobiDB-lite"/>
    </source>
</evidence>
<accession>A0AAV4DRC6</accession>
<feature type="compositionally biased region" description="Basic and acidic residues" evidence="4">
    <location>
        <begin position="244"/>
        <end position="258"/>
    </location>
</feature>
<dbReference type="AlphaFoldDB" id="A0AAV4DRC6"/>
<comment type="caution">
    <text evidence="6">The sequence shown here is derived from an EMBL/GenBank/DDBJ whole genome shotgun (WGS) entry which is preliminary data.</text>
</comment>
<dbReference type="SMART" id="SM00339">
    <property type="entry name" value="FH"/>
    <property type="match status" value="1"/>
</dbReference>
<dbReference type="Proteomes" id="UP000735302">
    <property type="component" value="Unassembled WGS sequence"/>
</dbReference>
<dbReference type="Pfam" id="PF00250">
    <property type="entry name" value="Forkhead"/>
    <property type="match status" value="1"/>
</dbReference>
<feature type="compositionally biased region" description="Polar residues" evidence="4">
    <location>
        <begin position="720"/>
        <end position="729"/>
    </location>
</feature>
<dbReference type="GO" id="GO:0030154">
    <property type="term" value="P:cell differentiation"/>
    <property type="evidence" value="ECO:0007669"/>
    <property type="project" value="TreeGrafter"/>
</dbReference>
<dbReference type="FunFam" id="1.10.10.10:FF:001472">
    <property type="entry name" value="Forkhead domain protein 1"/>
    <property type="match status" value="1"/>
</dbReference>
<organism evidence="6 7">
    <name type="scientific">Plakobranchus ocellatus</name>
    <dbReference type="NCBI Taxonomy" id="259542"/>
    <lineage>
        <taxon>Eukaryota</taxon>
        <taxon>Metazoa</taxon>
        <taxon>Spiralia</taxon>
        <taxon>Lophotrochozoa</taxon>
        <taxon>Mollusca</taxon>
        <taxon>Gastropoda</taxon>
        <taxon>Heterobranchia</taxon>
        <taxon>Euthyneura</taxon>
        <taxon>Panpulmonata</taxon>
        <taxon>Sacoglossa</taxon>
        <taxon>Placobranchoidea</taxon>
        <taxon>Plakobranchidae</taxon>
        <taxon>Plakobranchus</taxon>
    </lineage>
</organism>
<proteinExistence type="predicted"/>
<keyword evidence="2 3" id="KW-0539">Nucleus</keyword>
<feature type="region of interest" description="Disordered" evidence="4">
    <location>
        <begin position="366"/>
        <end position="393"/>
    </location>
</feature>
<comment type="subcellular location">
    <subcellularLocation>
        <location evidence="3">Nucleus</location>
    </subcellularLocation>
</comment>
<protein>
    <submittedName>
        <fullName evidence="6">Forkhead box l1 protein</fullName>
    </submittedName>
</protein>
<feature type="region of interest" description="Disordered" evidence="4">
    <location>
        <begin position="232"/>
        <end position="314"/>
    </location>
</feature>
<feature type="compositionally biased region" description="Acidic residues" evidence="4">
    <location>
        <begin position="267"/>
        <end position="277"/>
    </location>
</feature>
<feature type="region of interest" description="Disordered" evidence="4">
    <location>
        <begin position="465"/>
        <end position="593"/>
    </location>
</feature>
<dbReference type="GO" id="GO:0005634">
    <property type="term" value="C:nucleus"/>
    <property type="evidence" value="ECO:0007669"/>
    <property type="project" value="UniProtKB-SubCell"/>
</dbReference>
<feature type="compositionally biased region" description="Low complexity" evidence="4">
    <location>
        <begin position="74"/>
        <end position="93"/>
    </location>
</feature>
<name>A0AAV4DRC6_9GAST</name>
<feature type="compositionally biased region" description="Polar residues" evidence="4">
    <location>
        <begin position="474"/>
        <end position="499"/>
    </location>
</feature>
<dbReference type="InterPro" id="IPR036390">
    <property type="entry name" value="WH_DNA-bd_sf"/>
</dbReference>
<evidence type="ECO:0000256" key="1">
    <source>
        <dbReference type="ARBA" id="ARBA00023125"/>
    </source>
</evidence>
<feature type="DNA-binding region" description="Fork-head" evidence="3">
    <location>
        <begin position="138"/>
        <end position="232"/>
    </location>
</feature>
<dbReference type="PROSITE" id="PS00658">
    <property type="entry name" value="FORK_HEAD_2"/>
    <property type="match status" value="1"/>
</dbReference>
<dbReference type="PROSITE" id="PS00657">
    <property type="entry name" value="FORK_HEAD_1"/>
    <property type="match status" value="1"/>
</dbReference>
<feature type="region of interest" description="Disordered" evidence="4">
    <location>
        <begin position="1"/>
        <end position="20"/>
    </location>
</feature>
<dbReference type="InterPro" id="IPR018122">
    <property type="entry name" value="TF_fork_head_CS_1"/>
</dbReference>
<dbReference type="CDD" id="cd20027">
    <property type="entry name" value="FH_FOXL1"/>
    <property type="match status" value="1"/>
</dbReference>
<feature type="compositionally biased region" description="Basic and acidic residues" evidence="4">
    <location>
        <begin position="500"/>
        <end position="516"/>
    </location>
</feature>
<dbReference type="InterPro" id="IPR047514">
    <property type="entry name" value="FH_FOXL1"/>
</dbReference>
<dbReference type="InterPro" id="IPR050211">
    <property type="entry name" value="FOX_domain-containing"/>
</dbReference>
<feature type="region of interest" description="Disordered" evidence="4">
    <location>
        <begin position="41"/>
        <end position="60"/>
    </location>
</feature>
<dbReference type="GO" id="GO:0009653">
    <property type="term" value="P:anatomical structure morphogenesis"/>
    <property type="evidence" value="ECO:0007669"/>
    <property type="project" value="TreeGrafter"/>
</dbReference>
<feature type="region of interest" description="Disordered" evidence="4">
    <location>
        <begin position="74"/>
        <end position="103"/>
    </location>
</feature>
<dbReference type="PRINTS" id="PR00053">
    <property type="entry name" value="FORKHEAD"/>
</dbReference>
<dbReference type="PANTHER" id="PTHR11829:SF343">
    <property type="entry name" value="FORK-HEAD DOMAIN-CONTAINING PROTEIN"/>
    <property type="match status" value="1"/>
</dbReference>
<evidence type="ECO:0000259" key="5">
    <source>
        <dbReference type="PROSITE" id="PS50039"/>
    </source>
</evidence>
<gene>
    <name evidence="6" type="ORF">PoB_007317600</name>
</gene>
<dbReference type="PANTHER" id="PTHR11829">
    <property type="entry name" value="FORKHEAD BOX PROTEIN"/>
    <property type="match status" value="1"/>
</dbReference>
<keyword evidence="1 3" id="KW-0238">DNA-binding</keyword>
<feature type="compositionally biased region" description="Low complexity" evidence="4">
    <location>
        <begin position="41"/>
        <end position="57"/>
    </location>
</feature>
<feature type="compositionally biased region" description="Polar residues" evidence="4">
    <location>
        <begin position="568"/>
        <end position="579"/>
    </location>
</feature>
<feature type="compositionally biased region" description="Low complexity" evidence="4">
    <location>
        <begin position="580"/>
        <end position="593"/>
    </location>
</feature>
<evidence type="ECO:0000256" key="2">
    <source>
        <dbReference type="ARBA" id="ARBA00023242"/>
    </source>
</evidence>
<feature type="region of interest" description="Disordered" evidence="4">
    <location>
        <begin position="690"/>
        <end position="760"/>
    </location>
</feature>
<dbReference type="PROSITE" id="PS50039">
    <property type="entry name" value="FORK_HEAD_3"/>
    <property type="match status" value="1"/>
</dbReference>
<feature type="domain" description="Fork-head" evidence="5">
    <location>
        <begin position="138"/>
        <end position="232"/>
    </location>
</feature>
<keyword evidence="7" id="KW-1185">Reference proteome</keyword>
<dbReference type="SUPFAM" id="SSF46785">
    <property type="entry name" value="Winged helix' DNA-binding domain"/>
    <property type="match status" value="1"/>
</dbReference>
<sequence>MQGFRTPHAGARPPPAGQMGALTPYTMLPYPSSLYHGGYSTYTSSSNSSSGNSPNSTEEARSIHANVAGLRQLQHQQYMQQQQQQQQQQQLLQSHHHPGSLPLSPAHGYFGASGLLMSQLKYSAMLSELHRHREHSQKPPYSYIALISMAIKASPDRKATLNDIYNFIMERFPYYLDNKQGWQNSIRHNLSLNHCFVKVPRDKGTPGKGNYWTMDPNCDELFEEGNYRRRKRRVKVQQKALTEAPRDDIRGREGEKKSSFGSLIDNNTDEDDDDDSGNDSYDKIDENSVGKYPQDPSSSNGFRSFGGERQPLPTVASCGQISAFPERSNIFSYKNDNGMKSLPDHYDLSGHALLWVRGEAGICSVADTTDEDHAEPDSNPSTPRSREDSETPSKMCVSTLNFNKCRNRDSLSPQCLNGRADACTSNDRTCAYSENELEQTSPHKAINGDQASCGKTVNRTGCKKIKGELDKAPSSDQVRSGDGNRTSADLETTLTASESPRTEEHASQELREKDAESEGTVISQQFHEKPDHVSSPWADNGKDDGGQALSDNNSTRSPKKPECVDETSALSQNSQSVTRSGSPGTNPTTTSASLSFGIDRLIGNSKDNLDSSPLKPSASITVLNSSPNTSDASFHFNASSFHYPRRVEDFNIMAQNFSRQGLNIASLTEYYSAILARGTGLTPAMEARKNQIPGTTRFSDDCRRPNVDAGHAPAEKFVRGQTTEESSAHCNHGPHNGSPSKGEKRKRDVYEGIPNPPPKLIDLNSKNLDALSLSLLPSAYPSRERDSRYPAPVPSSDIPGELRANYLSAASLESMMLYGGGHPLVSGHLDMASHPGVSPTSQQHHFSHLPQLAKSSGFPYNIFI</sequence>
<evidence type="ECO:0000313" key="6">
    <source>
        <dbReference type="EMBL" id="GFO46671.1"/>
    </source>
</evidence>
<dbReference type="InterPro" id="IPR036388">
    <property type="entry name" value="WH-like_DNA-bd_sf"/>
</dbReference>
<dbReference type="EMBL" id="BLXT01008205">
    <property type="protein sequence ID" value="GFO46671.1"/>
    <property type="molecule type" value="Genomic_DNA"/>
</dbReference>
<reference evidence="6 7" key="1">
    <citation type="journal article" date="2021" name="Elife">
        <title>Chloroplast acquisition without the gene transfer in kleptoplastic sea slugs, Plakobranchus ocellatus.</title>
        <authorList>
            <person name="Maeda T."/>
            <person name="Takahashi S."/>
            <person name="Yoshida T."/>
            <person name="Shimamura S."/>
            <person name="Takaki Y."/>
            <person name="Nagai Y."/>
            <person name="Toyoda A."/>
            <person name="Suzuki Y."/>
            <person name="Arimoto A."/>
            <person name="Ishii H."/>
            <person name="Satoh N."/>
            <person name="Nishiyama T."/>
            <person name="Hasebe M."/>
            <person name="Maruyama T."/>
            <person name="Minagawa J."/>
            <person name="Obokata J."/>
            <person name="Shigenobu S."/>
        </authorList>
    </citation>
    <scope>NUCLEOTIDE SEQUENCE [LARGE SCALE GENOMIC DNA]</scope>
</reference>
<dbReference type="Gene3D" id="1.10.10.10">
    <property type="entry name" value="Winged helix-like DNA-binding domain superfamily/Winged helix DNA-binding domain"/>
    <property type="match status" value="1"/>
</dbReference>
<evidence type="ECO:0000256" key="3">
    <source>
        <dbReference type="PROSITE-ProRule" id="PRU00089"/>
    </source>
</evidence>
<feature type="compositionally biased region" description="Basic and acidic residues" evidence="4">
    <location>
        <begin position="741"/>
        <end position="750"/>
    </location>
</feature>
<dbReference type="GO" id="GO:0000981">
    <property type="term" value="F:DNA-binding transcription factor activity, RNA polymerase II-specific"/>
    <property type="evidence" value="ECO:0007669"/>
    <property type="project" value="TreeGrafter"/>
</dbReference>